<evidence type="ECO:0000313" key="2">
    <source>
        <dbReference type="Proteomes" id="UP000466388"/>
    </source>
</evidence>
<accession>A0A7X2XTX1</accession>
<comment type="caution">
    <text evidence="1">The sequence shown here is derived from an EMBL/GenBank/DDBJ whole genome shotgun (WGS) entry which is preliminary data.</text>
</comment>
<proteinExistence type="predicted"/>
<protein>
    <submittedName>
        <fullName evidence="1">Uncharacterized protein</fullName>
    </submittedName>
</protein>
<evidence type="ECO:0000313" key="1">
    <source>
        <dbReference type="EMBL" id="MTV81498.1"/>
    </source>
</evidence>
<sequence length="97" mass="11143">MLLDHDSKISNIIAAQITKVFYPFVLAKTETGEYLHVNISDTEREDPLFWDEIRSILSAKLWVPIGRHYHQLLDNGWLVSDPKDDDDWLVSGEMASA</sequence>
<dbReference type="EMBL" id="WNJO01000002">
    <property type="protein sequence ID" value="MTV81498.1"/>
    <property type="molecule type" value="Genomic_DNA"/>
</dbReference>
<reference evidence="1 2" key="1">
    <citation type="submission" date="2019-11" db="EMBL/GenBank/DDBJ databases">
        <title>Lactobacillus sp. nov. CRM56-3, isolated from fermented tea leaves.</title>
        <authorList>
            <person name="Phuengjayaem S."/>
            <person name="Tanasupawat S."/>
        </authorList>
    </citation>
    <scope>NUCLEOTIDE SEQUENCE [LARGE SCALE GENOMIC DNA]</scope>
    <source>
        <strain evidence="1 2">CRM56-3</strain>
    </source>
</reference>
<keyword evidence="2" id="KW-1185">Reference proteome</keyword>
<dbReference type="Proteomes" id="UP000466388">
    <property type="component" value="Unassembled WGS sequence"/>
</dbReference>
<dbReference type="RefSeq" id="WP_155430783.1">
    <property type="nucleotide sequence ID" value="NZ_WNJO01000002.1"/>
</dbReference>
<gene>
    <name evidence="1" type="ORF">GM612_02365</name>
</gene>
<organism evidence="1 2">
    <name type="scientific">Secundilactobacillus folii</name>
    <dbReference type="NCBI Taxonomy" id="2678357"/>
    <lineage>
        <taxon>Bacteria</taxon>
        <taxon>Bacillati</taxon>
        <taxon>Bacillota</taxon>
        <taxon>Bacilli</taxon>
        <taxon>Lactobacillales</taxon>
        <taxon>Lactobacillaceae</taxon>
        <taxon>Secundilactobacillus</taxon>
    </lineage>
</organism>
<dbReference type="AlphaFoldDB" id="A0A7X2XTX1"/>
<name>A0A7X2XTX1_9LACO</name>